<keyword evidence="4" id="KW-1185">Reference proteome</keyword>
<name>A0ABM5KBL9_DIAVI</name>
<protein>
    <recommendedName>
        <fullName evidence="2">PiggyBac transposable element-derived protein domain-containing protein</fullName>
    </recommendedName>
</protein>
<dbReference type="RefSeq" id="XP_050507585.1">
    <property type="nucleotide sequence ID" value="XM_050651628.1"/>
</dbReference>
<accession>A0ABM5KBL9</accession>
<organism evidence="3 4">
    <name type="scientific">Diabrotica virgifera virgifera</name>
    <name type="common">western corn rootworm</name>
    <dbReference type="NCBI Taxonomy" id="50390"/>
    <lineage>
        <taxon>Eukaryota</taxon>
        <taxon>Metazoa</taxon>
        <taxon>Ecdysozoa</taxon>
        <taxon>Arthropoda</taxon>
        <taxon>Hexapoda</taxon>
        <taxon>Insecta</taxon>
        <taxon>Pterygota</taxon>
        <taxon>Neoptera</taxon>
        <taxon>Endopterygota</taxon>
        <taxon>Coleoptera</taxon>
        <taxon>Polyphaga</taxon>
        <taxon>Cucujiformia</taxon>
        <taxon>Chrysomeloidea</taxon>
        <taxon>Chrysomelidae</taxon>
        <taxon>Galerucinae</taxon>
        <taxon>Diabroticina</taxon>
        <taxon>Diabroticites</taxon>
        <taxon>Diabrotica</taxon>
    </lineage>
</organism>
<evidence type="ECO:0000313" key="4">
    <source>
        <dbReference type="Proteomes" id="UP001652700"/>
    </source>
</evidence>
<dbReference type="PANTHER" id="PTHR46599:SF6">
    <property type="entry name" value="DUAL SPECIFICITY PHOSPHATASE 26"/>
    <property type="match status" value="1"/>
</dbReference>
<reference evidence="3" key="1">
    <citation type="submission" date="2025-05" db="UniProtKB">
        <authorList>
            <consortium name="EnsemblMetazoa"/>
        </authorList>
    </citation>
    <scope>IDENTIFICATION</scope>
</reference>
<evidence type="ECO:0000313" key="3">
    <source>
        <dbReference type="EnsemblMetazoa" id="XP_050507585.1"/>
    </source>
</evidence>
<sequence length="598" mass="68597">MNSAKRILKLALLQEAQEKNKDQNEQIDDLNDQIERCDQLESDAESEHELHDTDSEQSDCETVGDEFETVDELQPPEGEIFFNNTPIFRGKDKKTMWFKHAPKVYGRTKIQNLVVKIPGVKGIAREAKTPLECWKLFFPDDSIQEIVDYTNVYLGLMRKNYGRGRDCPDTNYDEIYALLGLLYLTGVKKSQDVDISELWTDDGTGPECFRSTMSYRRFYTLLRALRFDDHTDINIRMAQDNLAPIRKQFDGFVERCKENYQIGLYGTVDEMLEAFRGRCKFRKYIANKPAKYGIKIYALVDSTTFYTSNLEIYAGKQPDGPYRVDNSTISVVKRIIAPVLNTGRNITMNNYFTSISLVNNLILNHRTTVVGTLRSNEGEIPLEFVKIKERPIRSSMFAYSQKSVLVSYIPKKGKNVLLLSSLRHDDGAIDETTGKPEIISFYNVTKGAVDVVDEMKTLYSVSRVKCRWPLTIYFSMLDIGGINSHIVYKANNNKTEERRVFLKELALSLMKPHLINRLTIPHLPLSFRNSIAKIAKITLPNSSQPGPSDIQYCSFCPRRKNKRVKKNCNSCHRPICPQHSSYTCVMCVAANYEHMDID</sequence>
<evidence type="ECO:0000256" key="1">
    <source>
        <dbReference type="SAM" id="MobiDB-lite"/>
    </source>
</evidence>
<feature type="domain" description="PiggyBac transposable element-derived protein" evidence="2">
    <location>
        <begin position="129"/>
        <end position="485"/>
    </location>
</feature>
<dbReference type="GeneID" id="126885192"/>
<proteinExistence type="predicted"/>
<dbReference type="InterPro" id="IPR029526">
    <property type="entry name" value="PGBD"/>
</dbReference>
<dbReference type="Proteomes" id="UP001652700">
    <property type="component" value="Unplaced"/>
</dbReference>
<dbReference type="PANTHER" id="PTHR46599">
    <property type="entry name" value="PIGGYBAC TRANSPOSABLE ELEMENT-DERIVED PROTEIN 4"/>
    <property type="match status" value="1"/>
</dbReference>
<evidence type="ECO:0000259" key="2">
    <source>
        <dbReference type="Pfam" id="PF13843"/>
    </source>
</evidence>
<feature type="compositionally biased region" description="Basic and acidic residues" evidence="1">
    <location>
        <begin position="40"/>
        <end position="54"/>
    </location>
</feature>
<dbReference type="EnsemblMetazoa" id="XM_050651628.1">
    <property type="protein sequence ID" value="XP_050507585.1"/>
    <property type="gene ID" value="LOC126885192"/>
</dbReference>
<feature type="region of interest" description="Disordered" evidence="1">
    <location>
        <begin position="40"/>
        <end position="61"/>
    </location>
</feature>
<dbReference type="Pfam" id="PF13843">
    <property type="entry name" value="DDE_Tnp_1_7"/>
    <property type="match status" value="1"/>
</dbReference>